<evidence type="ECO:0000256" key="3">
    <source>
        <dbReference type="ARBA" id="ARBA00022692"/>
    </source>
</evidence>
<keyword evidence="5" id="KW-0472">Membrane</keyword>
<keyword evidence="2" id="KW-0813">Transport</keyword>
<dbReference type="GO" id="GO:0022857">
    <property type="term" value="F:transmembrane transporter activity"/>
    <property type="evidence" value="ECO:0007669"/>
    <property type="project" value="InterPro"/>
</dbReference>
<evidence type="ECO:0000256" key="4">
    <source>
        <dbReference type="ARBA" id="ARBA00022989"/>
    </source>
</evidence>
<evidence type="ECO:0000256" key="1">
    <source>
        <dbReference type="ARBA" id="ARBA00004141"/>
    </source>
</evidence>
<dbReference type="InterPro" id="IPR004752">
    <property type="entry name" value="AmpG_permease/AT-1"/>
</dbReference>
<feature type="domain" description="Major facilitator superfamily (MFS) profile" evidence="6">
    <location>
        <begin position="1"/>
        <end position="402"/>
    </location>
</feature>
<dbReference type="OrthoDB" id="924673at2"/>
<evidence type="ECO:0000259" key="6">
    <source>
        <dbReference type="PROSITE" id="PS50850"/>
    </source>
</evidence>
<dbReference type="InterPro" id="IPR036259">
    <property type="entry name" value="MFS_trans_sf"/>
</dbReference>
<evidence type="ECO:0000256" key="2">
    <source>
        <dbReference type="ARBA" id="ARBA00022448"/>
    </source>
</evidence>
<dbReference type="Proteomes" id="UP000297225">
    <property type="component" value="Unassembled WGS sequence"/>
</dbReference>
<dbReference type="AlphaFoldDB" id="A0A4Y8WR25"/>
<reference evidence="7 8" key="1">
    <citation type="submission" date="2019-03" db="EMBL/GenBank/DDBJ databases">
        <title>Porphyromonas levii Isolated from the Uterus of Dairy Cows.</title>
        <authorList>
            <person name="Francis A.M."/>
        </authorList>
    </citation>
    <scope>NUCLEOTIDE SEQUENCE [LARGE SCALE GENOMIC DNA]</scope>
    <source>
        <strain evidence="7 8">AF5678</strain>
    </source>
</reference>
<gene>
    <name evidence="7" type="ORF">E4P47_04985</name>
</gene>
<dbReference type="Pfam" id="PF07690">
    <property type="entry name" value="MFS_1"/>
    <property type="match status" value="1"/>
</dbReference>
<proteinExistence type="predicted"/>
<keyword evidence="4" id="KW-1133">Transmembrane helix</keyword>
<dbReference type="GO" id="GO:0016020">
    <property type="term" value="C:membrane"/>
    <property type="evidence" value="ECO:0007669"/>
    <property type="project" value="UniProtKB-SubCell"/>
</dbReference>
<dbReference type="RefSeq" id="WP_134849618.1">
    <property type="nucleotide sequence ID" value="NZ_CP197400.1"/>
</dbReference>
<dbReference type="CDD" id="cd17485">
    <property type="entry name" value="MFS_MFSD3"/>
    <property type="match status" value="1"/>
</dbReference>
<evidence type="ECO:0000313" key="8">
    <source>
        <dbReference type="Proteomes" id="UP000297225"/>
    </source>
</evidence>
<comment type="subcellular location">
    <subcellularLocation>
        <location evidence="1">Membrane</location>
        <topology evidence="1">Multi-pass membrane protein</topology>
    </subcellularLocation>
</comment>
<dbReference type="PANTHER" id="PTHR12778:SF10">
    <property type="entry name" value="MAJOR FACILITATOR SUPERFAMILY DOMAIN-CONTAINING PROTEIN 3"/>
    <property type="match status" value="1"/>
</dbReference>
<dbReference type="SUPFAM" id="SSF103473">
    <property type="entry name" value="MFS general substrate transporter"/>
    <property type="match status" value="1"/>
</dbReference>
<evidence type="ECO:0000256" key="5">
    <source>
        <dbReference type="ARBA" id="ARBA00023136"/>
    </source>
</evidence>
<dbReference type="Gene3D" id="1.20.1250.20">
    <property type="entry name" value="MFS general substrate transporter like domains"/>
    <property type="match status" value="1"/>
</dbReference>
<organism evidence="7 8">
    <name type="scientific">Porphyromonas levii</name>
    <dbReference type="NCBI Taxonomy" id="28114"/>
    <lineage>
        <taxon>Bacteria</taxon>
        <taxon>Pseudomonadati</taxon>
        <taxon>Bacteroidota</taxon>
        <taxon>Bacteroidia</taxon>
        <taxon>Bacteroidales</taxon>
        <taxon>Porphyromonadaceae</taxon>
        <taxon>Porphyromonas</taxon>
    </lineage>
</organism>
<dbReference type="PROSITE" id="PS50850">
    <property type="entry name" value="MFS"/>
    <property type="match status" value="1"/>
</dbReference>
<name>A0A4Y8WR25_9PORP</name>
<dbReference type="PANTHER" id="PTHR12778">
    <property type="entry name" value="SOLUTE CARRIER FAMILY 33 ACETYL-COA TRANSPORTER -RELATED"/>
    <property type="match status" value="1"/>
</dbReference>
<sequence>MGIKKAYNLGTFFTLYIAQSVPMAFFAAVLPILMRQGEYTLTAISLIKLIKLPWIVKFLWSPLVDRHTKEVVDYKRWIVISELLYALIILGVALLKLETQPVLVIGFILLAFVMSATQDIATDALAARAFAPSDRGLLNSMQSMGSFAGSMVGSGVLLVLFHKFGWNHILPIVALFVLVALIPLLQNRHILLQPSRMSNRPKATPRDMFTFFAQKGIYKHLLFLVLFYTGIIGLLSNLRPMMVDFGYDMKSIGFMVGIFGTSMGMIGSFASGLGVKHIGRKWMRRLVALMIVCTSVFFLLTYTRGLLPHSTYLIYIGIGMVWLSYGMAATLVYTTSMDLVREGREGTDFTVQIVVTHLSSMAFSIGLSRIADVSTYAGLFTTSLILGLLTAIYIWFYNPKTIMVR</sequence>
<accession>A0A4Y8WR25</accession>
<protein>
    <submittedName>
        <fullName evidence="7">MFS transporter</fullName>
    </submittedName>
</protein>
<keyword evidence="8" id="KW-1185">Reference proteome</keyword>
<keyword evidence="3" id="KW-0812">Transmembrane</keyword>
<comment type="caution">
    <text evidence="7">The sequence shown here is derived from an EMBL/GenBank/DDBJ whole genome shotgun (WGS) entry which is preliminary data.</text>
</comment>
<evidence type="ECO:0000313" key="7">
    <source>
        <dbReference type="EMBL" id="TFH95239.1"/>
    </source>
</evidence>
<dbReference type="STRING" id="1122973.GCA_000379925_01932"/>
<dbReference type="EMBL" id="SPNC01000059">
    <property type="protein sequence ID" value="TFH95239.1"/>
    <property type="molecule type" value="Genomic_DNA"/>
</dbReference>
<dbReference type="InterPro" id="IPR020846">
    <property type="entry name" value="MFS_dom"/>
</dbReference>
<dbReference type="InterPro" id="IPR011701">
    <property type="entry name" value="MFS"/>
</dbReference>